<organism evidence="5 6">
    <name type="scientific">Devosia crocina</name>
    <dbReference type="NCBI Taxonomy" id="429728"/>
    <lineage>
        <taxon>Bacteria</taxon>
        <taxon>Pseudomonadati</taxon>
        <taxon>Pseudomonadota</taxon>
        <taxon>Alphaproteobacteria</taxon>
        <taxon>Hyphomicrobiales</taxon>
        <taxon>Devosiaceae</taxon>
        <taxon>Devosia</taxon>
    </lineage>
</organism>
<proteinExistence type="predicted"/>
<dbReference type="InterPro" id="IPR036188">
    <property type="entry name" value="FAD/NAD-bd_sf"/>
</dbReference>
<feature type="domain" description="FAD/NAD(P)-binding" evidence="4">
    <location>
        <begin position="3"/>
        <end position="142"/>
    </location>
</feature>
<dbReference type="Pfam" id="PF07992">
    <property type="entry name" value="Pyr_redox_2"/>
    <property type="match status" value="1"/>
</dbReference>
<dbReference type="STRING" id="429728.SAMN05216456_3654"/>
<dbReference type="InterPro" id="IPR023753">
    <property type="entry name" value="FAD/NAD-binding_dom"/>
</dbReference>
<evidence type="ECO:0000313" key="5">
    <source>
        <dbReference type="EMBL" id="SFV38856.1"/>
    </source>
</evidence>
<evidence type="ECO:0000256" key="2">
    <source>
        <dbReference type="ARBA" id="ARBA00022630"/>
    </source>
</evidence>
<dbReference type="GO" id="GO:0016491">
    <property type="term" value="F:oxidoreductase activity"/>
    <property type="evidence" value="ECO:0007669"/>
    <property type="project" value="UniProtKB-KW"/>
</dbReference>
<protein>
    <recommendedName>
        <fullName evidence="1">Thioredoxin reductase</fullName>
    </recommendedName>
</protein>
<evidence type="ECO:0000256" key="1">
    <source>
        <dbReference type="ARBA" id="ARBA00018719"/>
    </source>
</evidence>
<sequence>MQDVTIIGGSFAGIAAAMQLARARRRVTVLDTGLNRNRYASHAHNVIGQDGTPPGEFLARAREQVRAYPSVTWVDARAETVSGEPDAFTVKTADGETIESRRLILSYGITDIFPDVPGFSESWGKTVIHCPFCHGYEVSEKPWGLLYSSPMSLHGPVLYANWTEDISLILDGHAIIDEERHKLEKRGVKIFDGKLASIEHDRGTISGVTLADGTKVPLGALYAHPQNRPSANLHEQLGLDTKPTPTGIMLAMGDMGATPRPGIYAAGDLTMGMHSITFSANSGSLAAMGALNSMMV</sequence>
<dbReference type="Proteomes" id="UP000199074">
    <property type="component" value="Unassembled WGS sequence"/>
</dbReference>
<keyword evidence="6" id="KW-1185">Reference proteome</keyword>
<evidence type="ECO:0000313" key="6">
    <source>
        <dbReference type="Proteomes" id="UP000199074"/>
    </source>
</evidence>
<accession>A0A1I7NVZ9</accession>
<dbReference type="PRINTS" id="PR00469">
    <property type="entry name" value="PNDRDTASEII"/>
</dbReference>
<keyword evidence="3" id="KW-0560">Oxidoreductase</keyword>
<dbReference type="AlphaFoldDB" id="A0A1I7NVZ9"/>
<dbReference type="OrthoDB" id="9786503at2"/>
<dbReference type="SUPFAM" id="SSF51905">
    <property type="entry name" value="FAD/NAD(P)-binding domain"/>
    <property type="match status" value="1"/>
</dbReference>
<keyword evidence="2" id="KW-0285">Flavoprotein</keyword>
<dbReference type="InterPro" id="IPR050097">
    <property type="entry name" value="Ferredoxin-NADP_redctase_2"/>
</dbReference>
<gene>
    <name evidence="5" type="ORF">SAMN05216456_3654</name>
</gene>
<name>A0A1I7NVZ9_9HYPH</name>
<dbReference type="Gene3D" id="3.50.50.60">
    <property type="entry name" value="FAD/NAD(P)-binding domain"/>
    <property type="match status" value="2"/>
</dbReference>
<evidence type="ECO:0000256" key="3">
    <source>
        <dbReference type="ARBA" id="ARBA00023002"/>
    </source>
</evidence>
<evidence type="ECO:0000259" key="4">
    <source>
        <dbReference type="Pfam" id="PF07992"/>
    </source>
</evidence>
<dbReference type="PRINTS" id="PR00368">
    <property type="entry name" value="FADPNR"/>
</dbReference>
<dbReference type="EMBL" id="FPCK01000004">
    <property type="protein sequence ID" value="SFV38856.1"/>
    <property type="molecule type" value="Genomic_DNA"/>
</dbReference>
<dbReference type="PANTHER" id="PTHR48105">
    <property type="entry name" value="THIOREDOXIN REDUCTASE 1-RELATED-RELATED"/>
    <property type="match status" value="1"/>
</dbReference>
<dbReference type="RefSeq" id="WP_092427144.1">
    <property type="nucleotide sequence ID" value="NZ_FPCK01000004.1"/>
</dbReference>
<reference evidence="5 6" key="1">
    <citation type="submission" date="2016-10" db="EMBL/GenBank/DDBJ databases">
        <authorList>
            <person name="de Groot N.N."/>
        </authorList>
    </citation>
    <scope>NUCLEOTIDE SEQUENCE [LARGE SCALE GENOMIC DNA]</scope>
    <source>
        <strain evidence="5 6">IPL20</strain>
    </source>
</reference>